<dbReference type="Gene3D" id="3.60.15.10">
    <property type="entry name" value="Ribonuclease Z/Hydroxyacylglutathione hydrolase-like"/>
    <property type="match status" value="1"/>
</dbReference>
<dbReference type="AlphaFoldDB" id="A0A1G5K8R0"/>
<dbReference type="EMBL" id="FMVT01000028">
    <property type="protein sequence ID" value="SCY96907.1"/>
    <property type="molecule type" value="Genomic_DNA"/>
</dbReference>
<dbReference type="PANTHER" id="PTHR43694">
    <property type="entry name" value="RIBONUCLEASE J"/>
    <property type="match status" value="1"/>
</dbReference>
<keyword evidence="2" id="KW-1185">Reference proteome</keyword>
<accession>A0A1G5K8R0</accession>
<organism evidence="1 2">
    <name type="scientific">Paracoccus tibetensis</name>
    <dbReference type="NCBI Taxonomy" id="336292"/>
    <lineage>
        <taxon>Bacteria</taxon>
        <taxon>Pseudomonadati</taxon>
        <taxon>Pseudomonadota</taxon>
        <taxon>Alphaproteobacteria</taxon>
        <taxon>Rhodobacterales</taxon>
        <taxon>Paracoccaceae</taxon>
        <taxon>Paracoccus</taxon>
    </lineage>
</organism>
<dbReference type="Proteomes" id="UP000199502">
    <property type="component" value="Unassembled WGS sequence"/>
</dbReference>
<reference evidence="1 2" key="1">
    <citation type="submission" date="2016-10" db="EMBL/GenBank/DDBJ databases">
        <authorList>
            <person name="de Groot N.N."/>
        </authorList>
    </citation>
    <scope>NUCLEOTIDE SEQUENCE [LARGE SCALE GENOMIC DNA]</scope>
    <source>
        <strain evidence="1 2">CGMCC 1.8925</strain>
    </source>
</reference>
<evidence type="ECO:0000313" key="1">
    <source>
        <dbReference type="EMBL" id="SCY96907.1"/>
    </source>
</evidence>
<dbReference type="RefSeq" id="WP_090748506.1">
    <property type="nucleotide sequence ID" value="NZ_FMVT01000028.1"/>
</dbReference>
<dbReference type="PANTHER" id="PTHR43694:SF1">
    <property type="entry name" value="RIBONUCLEASE J"/>
    <property type="match status" value="1"/>
</dbReference>
<evidence type="ECO:0000313" key="2">
    <source>
        <dbReference type="Proteomes" id="UP000199502"/>
    </source>
</evidence>
<dbReference type="InterPro" id="IPR036866">
    <property type="entry name" value="RibonucZ/Hydroxyglut_hydro"/>
</dbReference>
<name>A0A1G5K8R0_9RHOB</name>
<dbReference type="SUPFAM" id="SSF56281">
    <property type="entry name" value="Metallo-hydrolase/oxidoreductase"/>
    <property type="match status" value="1"/>
</dbReference>
<sequence length="329" mass="36860">MTGVASAKLIAITARLARQPLNRELATWGSRDGFQVGSFRIKPFLTDHSGYDSYMLLVEVDGRRLLYSGDFRIHGRKSDLVRRMMQNPPCDLDMLILEGTNLGTEKPTITEARLEDQFVDLAKRTSGRLFVCWSGQNIDRTVTLYRAAKRSGRTLAIDLYTAEVLDTVAQGTKLSRPGFDNLKVVFTAGLRRHYIHNGHEDFIDRMVEHGIGVARLEGSNHIVMVRDGLVRDYRAKGVTPTAADAFSFSIWNGYLAKPSETLNWFQLADSHVQHLHTSGHASSADLRAFAKAMDASLILHVHGSKWDVEQDGFKRIVRLADAETYSLPD</sequence>
<proteinExistence type="predicted"/>
<gene>
    <name evidence="1" type="ORF">SAMN05660710_03782</name>
</gene>
<protein>
    <submittedName>
        <fullName evidence="1">Ribonuclease J</fullName>
    </submittedName>
</protein>
<dbReference type="OrthoDB" id="9803916at2"/>
<dbReference type="STRING" id="336292.SAMN05660710_03782"/>